<sequence length="428" mass="49403">MSGNEEMQSLNEELETSKEELESTNEELVVVNRELTEKQEELNDALAYSEDIIAAVREPFLVLDSDLRIQKTNSSFIEKFDMDEEEVAGQHFLEIQNGQWNRDELRNMLEKILPKEQKVVDEEMVVETERDGERIFRFNARRIIREKDSEKLILLEIADITERKTVERNYQTTIEELNRTNEQLDQFVHVASHDLQEPLRKITTFAGRITDKGDNIHQEDLETYLKKIKSASARMSSLIKNLLNFARLAHHEKLFEQTDLNDVLDDILSDFELLIEQKEAELQVGQLSTIEAIPLQVNQLFYNLVSNALKFSKEGVPPLLSISSRKYSKTEVKERPALDPDLSYYEIVFRDNGIGFSEKYGEQIFTIFQRLNPSSQYLGTGIGLALCKRIAENHHGDIFAESKEGQGAAFHVILPVAQPKKRDNKKKL</sequence>
<evidence type="ECO:0000256" key="5">
    <source>
        <dbReference type="ARBA" id="ARBA00022777"/>
    </source>
</evidence>
<dbReference type="EMBL" id="JAVTTP010000001">
    <property type="protein sequence ID" value="MDT7827609.1"/>
    <property type="molecule type" value="Genomic_DNA"/>
</dbReference>
<dbReference type="InterPro" id="IPR035965">
    <property type="entry name" value="PAS-like_dom_sf"/>
</dbReference>
<keyword evidence="4" id="KW-0808">Transferase</keyword>
<keyword evidence="8" id="KW-0547">Nucleotide-binding</keyword>
<comment type="catalytic activity">
    <reaction evidence="1">
        <text>ATP + protein L-histidine = ADP + protein N-phospho-L-histidine.</text>
        <dbReference type="EC" id="2.7.13.3"/>
    </reaction>
</comment>
<dbReference type="Pfam" id="PF02518">
    <property type="entry name" value="HATPase_c"/>
    <property type="match status" value="1"/>
</dbReference>
<dbReference type="InterPro" id="IPR004358">
    <property type="entry name" value="Sig_transdc_His_kin-like_C"/>
</dbReference>
<dbReference type="CDD" id="cd00130">
    <property type="entry name" value="PAS"/>
    <property type="match status" value="1"/>
</dbReference>
<dbReference type="RefSeq" id="WP_314012605.1">
    <property type="nucleotide sequence ID" value="NZ_JAVTTP010000001.1"/>
</dbReference>
<reference evidence="8 9" key="1">
    <citation type="submission" date="2023-09" db="EMBL/GenBank/DDBJ databases">
        <title>Novel taxa isolated from Blanes Bay.</title>
        <authorList>
            <person name="Rey-Velasco X."/>
            <person name="Lucena T."/>
        </authorList>
    </citation>
    <scope>NUCLEOTIDE SEQUENCE [LARGE SCALE GENOMIC DNA]</scope>
    <source>
        <strain evidence="8 9">S334</strain>
    </source>
</reference>
<dbReference type="NCBIfam" id="TIGR00229">
    <property type="entry name" value="sensory_box"/>
    <property type="match status" value="1"/>
</dbReference>
<dbReference type="InterPro" id="IPR003594">
    <property type="entry name" value="HATPase_dom"/>
</dbReference>
<keyword evidence="9" id="KW-1185">Reference proteome</keyword>
<dbReference type="PRINTS" id="PR00344">
    <property type="entry name" value="BCTRLSENSOR"/>
</dbReference>
<dbReference type="GO" id="GO:0005524">
    <property type="term" value="F:ATP binding"/>
    <property type="evidence" value="ECO:0007669"/>
    <property type="project" value="UniProtKB-KW"/>
</dbReference>
<feature type="region of interest" description="Disordered" evidence="6">
    <location>
        <begin position="1"/>
        <end position="25"/>
    </location>
</feature>
<dbReference type="InterPro" id="IPR052162">
    <property type="entry name" value="Sensor_kinase/Photoreceptor"/>
</dbReference>
<evidence type="ECO:0000256" key="2">
    <source>
        <dbReference type="ARBA" id="ARBA00012438"/>
    </source>
</evidence>
<dbReference type="InterPro" id="IPR003661">
    <property type="entry name" value="HisK_dim/P_dom"/>
</dbReference>
<keyword evidence="3" id="KW-0597">Phosphoprotein</keyword>
<organism evidence="8 9">
    <name type="scientific">Pricia mediterranea</name>
    <dbReference type="NCBI Taxonomy" id="3076079"/>
    <lineage>
        <taxon>Bacteria</taxon>
        <taxon>Pseudomonadati</taxon>
        <taxon>Bacteroidota</taxon>
        <taxon>Flavobacteriia</taxon>
        <taxon>Flavobacteriales</taxon>
        <taxon>Flavobacteriaceae</taxon>
        <taxon>Pricia</taxon>
    </lineage>
</organism>
<proteinExistence type="predicted"/>
<dbReference type="InterPro" id="IPR036890">
    <property type="entry name" value="HATPase_C_sf"/>
</dbReference>
<keyword evidence="5" id="KW-0418">Kinase</keyword>
<keyword evidence="8" id="KW-0067">ATP-binding</keyword>
<dbReference type="Gene3D" id="1.10.287.130">
    <property type="match status" value="1"/>
</dbReference>
<evidence type="ECO:0000313" key="9">
    <source>
        <dbReference type="Proteomes" id="UP001250656"/>
    </source>
</evidence>
<dbReference type="InterPro" id="IPR000014">
    <property type="entry name" value="PAS"/>
</dbReference>
<comment type="caution">
    <text evidence="8">The sequence shown here is derived from an EMBL/GenBank/DDBJ whole genome shotgun (WGS) entry which is preliminary data.</text>
</comment>
<evidence type="ECO:0000256" key="1">
    <source>
        <dbReference type="ARBA" id="ARBA00000085"/>
    </source>
</evidence>
<dbReference type="CDD" id="cd00082">
    <property type="entry name" value="HisKA"/>
    <property type="match status" value="1"/>
</dbReference>
<evidence type="ECO:0000256" key="6">
    <source>
        <dbReference type="SAM" id="MobiDB-lite"/>
    </source>
</evidence>
<dbReference type="Proteomes" id="UP001250656">
    <property type="component" value="Unassembled WGS sequence"/>
</dbReference>
<dbReference type="Gene3D" id="3.30.565.10">
    <property type="entry name" value="Histidine kinase-like ATPase, C-terminal domain"/>
    <property type="match status" value="1"/>
</dbReference>
<name>A0ABU3L1K5_9FLAO</name>
<protein>
    <recommendedName>
        <fullName evidence="2">histidine kinase</fullName>
        <ecNumber evidence="2">2.7.13.3</ecNumber>
    </recommendedName>
</protein>
<dbReference type="SUPFAM" id="SSF47384">
    <property type="entry name" value="Homodimeric domain of signal transducing histidine kinase"/>
    <property type="match status" value="1"/>
</dbReference>
<dbReference type="SUPFAM" id="SSF55785">
    <property type="entry name" value="PYP-like sensor domain (PAS domain)"/>
    <property type="match status" value="1"/>
</dbReference>
<dbReference type="SUPFAM" id="SSF55874">
    <property type="entry name" value="ATPase domain of HSP90 chaperone/DNA topoisomerase II/histidine kinase"/>
    <property type="match status" value="1"/>
</dbReference>
<dbReference type="PANTHER" id="PTHR43304:SF1">
    <property type="entry name" value="PAC DOMAIN-CONTAINING PROTEIN"/>
    <property type="match status" value="1"/>
</dbReference>
<feature type="domain" description="Histidine kinase" evidence="7">
    <location>
        <begin position="190"/>
        <end position="418"/>
    </location>
</feature>
<evidence type="ECO:0000256" key="4">
    <source>
        <dbReference type="ARBA" id="ARBA00022679"/>
    </source>
</evidence>
<dbReference type="InterPro" id="IPR005467">
    <property type="entry name" value="His_kinase_dom"/>
</dbReference>
<evidence type="ECO:0000256" key="3">
    <source>
        <dbReference type="ARBA" id="ARBA00022553"/>
    </source>
</evidence>
<dbReference type="EC" id="2.7.13.3" evidence="2"/>
<evidence type="ECO:0000313" key="8">
    <source>
        <dbReference type="EMBL" id="MDT7827609.1"/>
    </source>
</evidence>
<accession>A0ABU3L1K5</accession>
<dbReference type="PROSITE" id="PS50109">
    <property type="entry name" value="HIS_KIN"/>
    <property type="match status" value="1"/>
</dbReference>
<dbReference type="SMART" id="SM00388">
    <property type="entry name" value="HisKA"/>
    <property type="match status" value="1"/>
</dbReference>
<evidence type="ECO:0000259" key="7">
    <source>
        <dbReference type="PROSITE" id="PS50109"/>
    </source>
</evidence>
<dbReference type="Gene3D" id="3.30.450.20">
    <property type="entry name" value="PAS domain"/>
    <property type="match status" value="1"/>
</dbReference>
<dbReference type="Pfam" id="PF13426">
    <property type="entry name" value="PAS_9"/>
    <property type="match status" value="1"/>
</dbReference>
<dbReference type="SMART" id="SM00387">
    <property type="entry name" value="HATPase_c"/>
    <property type="match status" value="1"/>
</dbReference>
<dbReference type="InterPro" id="IPR036097">
    <property type="entry name" value="HisK_dim/P_sf"/>
</dbReference>
<dbReference type="Pfam" id="PF00512">
    <property type="entry name" value="HisKA"/>
    <property type="match status" value="1"/>
</dbReference>
<gene>
    <name evidence="8" type="ORF">RQM65_02880</name>
</gene>
<dbReference type="PANTHER" id="PTHR43304">
    <property type="entry name" value="PHYTOCHROME-LIKE PROTEIN CPH1"/>
    <property type="match status" value="1"/>
</dbReference>